<evidence type="ECO:0000259" key="1">
    <source>
        <dbReference type="PROSITE" id="PS50206"/>
    </source>
</evidence>
<dbReference type="RefSeq" id="WP_153862959.1">
    <property type="nucleotide sequence ID" value="NZ_WJQS01000001.1"/>
</dbReference>
<name>A0A6I2GG72_9LACT</name>
<comment type="caution">
    <text evidence="2">The sequence shown here is derived from an EMBL/GenBank/DDBJ whole genome shotgun (WGS) entry which is preliminary data.</text>
</comment>
<proteinExistence type="predicted"/>
<dbReference type="Proteomes" id="UP000430975">
    <property type="component" value="Unassembled WGS sequence"/>
</dbReference>
<sequence>MQHLAYQATAPYQWIDMRSQTAFQAGHLKGALNLIPGNFKKYAGDLLQAKQPIALVLDADLENQLPELERQLDSQGFTQLAGYLLIADVPQADLQTQATITAADFINLPAGDFTLLDVRHPDEITRPAPEKQLQNIALEELAFNYERLQPGQTIYTLCGSGNRATAAASFLAVKGYQPVIIEGGMKAVQALNP</sequence>
<protein>
    <submittedName>
        <fullName evidence="2">Rhodanese-like domain-containing protein</fullName>
    </submittedName>
</protein>
<dbReference type="SMART" id="SM00450">
    <property type="entry name" value="RHOD"/>
    <property type="match status" value="1"/>
</dbReference>
<dbReference type="PROSITE" id="PS50206">
    <property type="entry name" value="RHODANESE_3"/>
    <property type="match status" value="2"/>
</dbReference>
<dbReference type="SUPFAM" id="SSF52821">
    <property type="entry name" value="Rhodanese/Cell cycle control phosphatase"/>
    <property type="match status" value="2"/>
</dbReference>
<dbReference type="EMBL" id="WJQS01000001">
    <property type="protein sequence ID" value="MRI84501.1"/>
    <property type="molecule type" value="Genomic_DNA"/>
</dbReference>
<evidence type="ECO:0000313" key="3">
    <source>
        <dbReference type="Proteomes" id="UP000430975"/>
    </source>
</evidence>
<keyword evidence="3" id="KW-1185">Reference proteome</keyword>
<dbReference type="InterPro" id="IPR001763">
    <property type="entry name" value="Rhodanese-like_dom"/>
</dbReference>
<dbReference type="InterPro" id="IPR050229">
    <property type="entry name" value="GlpE_sulfurtransferase"/>
</dbReference>
<dbReference type="AlphaFoldDB" id="A0A6I2GG72"/>
<evidence type="ECO:0000313" key="2">
    <source>
        <dbReference type="EMBL" id="MRI84501.1"/>
    </source>
</evidence>
<feature type="domain" description="Rhodanese" evidence="1">
    <location>
        <begin position="109"/>
        <end position="193"/>
    </location>
</feature>
<accession>A0A6I2GG72</accession>
<dbReference type="Gene3D" id="3.40.250.10">
    <property type="entry name" value="Rhodanese-like domain"/>
    <property type="match status" value="2"/>
</dbReference>
<dbReference type="PANTHER" id="PTHR43031">
    <property type="entry name" value="FAD-DEPENDENT OXIDOREDUCTASE"/>
    <property type="match status" value="1"/>
</dbReference>
<reference evidence="2 3" key="1">
    <citation type="submission" date="2019-11" db="EMBL/GenBank/DDBJ databases">
        <title>Characterisation of Fundicoccus ignavus gen. nov. sp. nov., a novel genus of the family Aerococcaceae isolated from bulk tank milk.</title>
        <authorList>
            <person name="Siebert A."/>
            <person name="Huptas C."/>
            <person name="Wenning M."/>
            <person name="Scherer S."/>
            <person name="Doll E.V."/>
        </authorList>
    </citation>
    <scope>NUCLEOTIDE SEQUENCE [LARGE SCALE GENOMIC DNA]</scope>
    <source>
        <strain evidence="2 3">WS4759</strain>
    </source>
</reference>
<dbReference type="Pfam" id="PF00581">
    <property type="entry name" value="Rhodanese"/>
    <property type="match status" value="2"/>
</dbReference>
<dbReference type="PANTHER" id="PTHR43031:SF1">
    <property type="entry name" value="PYRIDINE NUCLEOTIDE-DISULPHIDE OXIDOREDUCTASE"/>
    <property type="match status" value="1"/>
</dbReference>
<gene>
    <name evidence="2" type="ORF">GIY09_01125</name>
</gene>
<organism evidence="2 3">
    <name type="scientific">Fundicoccus ignavus</name>
    <dbReference type="NCBI Taxonomy" id="2664442"/>
    <lineage>
        <taxon>Bacteria</taxon>
        <taxon>Bacillati</taxon>
        <taxon>Bacillota</taxon>
        <taxon>Bacilli</taxon>
        <taxon>Lactobacillales</taxon>
        <taxon>Aerococcaceae</taxon>
        <taxon>Fundicoccus</taxon>
    </lineage>
</organism>
<dbReference type="InterPro" id="IPR036873">
    <property type="entry name" value="Rhodanese-like_dom_sf"/>
</dbReference>
<feature type="domain" description="Rhodanese" evidence="1">
    <location>
        <begin position="8"/>
        <end position="34"/>
    </location>
</feature>
<dbReference type="CDD" id="cd00158">
    <property type="entry name" value="RHOD"/>
    <property type="match status" value="2"/>
</dbReference>